<organism evidence="1">
    <name type="scientific">marine sediment metagenome</name>
    <dbReference type="NCBI Taxonomy" id="412755"/>
    <lineage>
        <taxon>unclassified sequences</taxon>
        <taxon>metagenomes</taxon>
        <taxon>ecological metagenomes</taxon>
    </lineage>
</organism>
<dbReference type="AlphaFoldDB" id="A0A0F9HDX7"/>
<protein>
    <submittedName>
        <fullName evidence="1">Uncharacterized protein</fullName>
    </submittedName>
</protein>
<reference evidence="1" key="1">
    <citation type="journal article" date="2015" name="Nature">
        <title>Complex archaea that bridge the gap between prokaryotes and eukaryotes.</title>
        <authorList>
            <person name="Spang A."/>
            <person name="Saw J.H."/>
            <person name="Jorgensen S.L."/>
            <person name="Zaremba-Niedzwiedzka K."/>
            <person name="Martijn J."/>
            <person name="Lind A.E."/>
            <person name="van Eijk R."/>
            <person name="Schleper C."/>
            <person name="Guy L."/>
            <person name="Ettema T.J."/>
        </authorList>
    </citation>
    <scope>NUCLEOTIDE SEQUENCE</scope>
</reference>
<feature type="non-terminal residue" evidence="1">
    <location>
        <position position="1"/>
    </location>
</feature>
<evidence type="ECO:0000313" key="1">
    <source>
        <dbReference type="EMBL" id="KKL73292.1"/>
    </source>
</evidence>
<dbReference type="EMBL" id="LAZR01025005">
    <property type="protein sequence ID" value="KKL73292.1"/>
    <property type="molecule type" value="Genomic_DNA"/>
</dbReference>
<comment type="caution">
    <text evidence="1">The sequence shown here is derived from an EMBL/GenBank/DDBJ whole genome shotgun (WGS) entry which is preliminary data.</text>
</comment>
<accession>A0A0F9HDX7</accession>
<proteinExistence type="predicted"/>
<name>A0A0F9HDX7_9ZZZZ</name>
<sequence length="90" mass="10556">TTRRTIHTWKKTGVIPKESSSERVYKLFLLSNNWIDEGFVIERRQLKKKIINRSSIYDMLTSETIDTQQILFAGNSFSVLSENDDNIELF</sequence>
<gene>
    <name evidence="1" type="ORF">LCGC14_2076400</name>
</gene>